<evidence type="ECO:0000313" key="3">
    <source>
        <dbReference type="EMBL" id="AFJ54048.1"/>
    </source>
</evidence>
<dbReference type="PANTHER" id="PTHR11857">
    <property type="entry name" value="ODORANT BINDING PROTEIN-RELATED"/>
    <property type="match status" value="1"/>
</dbReference>
<sequence length="145" mass="15713">MNPLILILLVVFAAATRGEEQANALVAKAFNKCFGEFPLGDDEMKEVKDKSTVPSSHNAKCLMACMLKEGRILRGGKYELENAILMADVLNKNDHAATDKAKQLIETCAAQVGTDASADECEFAYKMALCASDEAKKLGVRPPDF</sequence>
<dbReference type="Gene3D" id="1.10.238.20">
    <property type="entry name" value="Pheromone/general odorant binding protein domain"/>
    <property type="match status" value="1"/>
</dbReference>
<dbReference type="InterPro" id="IPR006170">
    <property type="entry name" value="PBP/GOBP"/>
</dbReference>
<dbReference type="AlphaFoldDB" id="I2BJA2"/>
<evidence type="ECO:0000256" key="1">
    <source>
        <dbReference type="ARBA" id="ARBA00022729"/>
    </source>
</evidence>
<dbReference type="GO" id="GO:0005549">
    <property type="term" value="F:odorant binding"/>
    <property type="evidence" value="ECO:0007669"/>
    <property type="project" value="InterPro"/>
</dbReference>
<protein>
    <submittedName>
        <fullName evidence="3">Odorant binding protein 7</fullName>
    </submittedName>
</protein>
<feature type="signal peptide" evidence="2">
    <location>
        <begin position="1"/>
        <end position="18"/>
    </location>
</feature>
<dbReference type="SMR" id="I2BJA2"/>
<evidence type="ECO:0000256" key="2">
    <source>
        <dbReference type="SAM" id="SignalP"/>
    </source>
</evidence>
<dbReference type="Pfam" id="PF01395">
    <property type="entry name" value="PBP_GOBP"/>
    <property type="match status" value="1"/>
</dbReference>
<dbReference type="InterPro" id="IPR036728">
    <property type="entry name" value="PBP_GOBP_sf"/>
</dbReference>
<dbReference type="EMBL" id="JQ675724">
    <property type="protein sequence ID" value="AFJ54048.1"/>
    <property type="molecule type" value="mRNA"/>
</dbReference>
<name>I2BJA2_APOLU</name>
<accession>I2BJA2</accession>
<feature type="chain" id="PRO_5003656261" evidence="2">
    <location>
        <begin position="19"/>
        <end position="145"/>
    </location>
</feature>
<dbReference type="SUPFAM" id="SSF47565">
    <property type="entry name" value="Insect pheromone/odorant-binding proteins"/>
    <property type="match status" value="1"/>
</dbReference>
<proteinExistence type="evidence at transcript level"/>
<dbReference type="GO" id="GO:0007608">
    <property type="term" value="P:sensory perception of smell"/>
    <property type="evidence" value="ECO:0007669"/>
    <property type="project" value="TreeGrafter"/>
</dbReference>
<keyword evidence="1 2" id="KW-0732">Signal</keyword>
<dbReference type="SMART" id="SM00708">
    <property type="entry name" value="PhBP"/>
    <property type="match status" value="1"/>
</dbReference>
<reference evidence="3" key="1">
    <citation type="journal article" date="2013" name="Appl. Entomol. Zool. (Jpn.)">
        <title>Identification and expression profile analysis of odorant-binding protein genes in Apolygus lucorum (Hemiptera: Miridae).</title>
        <authorList>
            <person name="Ji P."/>
            <person name="Gu S.-H."/>
            <person name="Liu J.-T."/>
            <person name="Zhu X.-Q."/>
            <person name="Guo Y.-Y."/>
            <person name="Zhou J.-J."/>
            <person name="Zhang Y.-J."/>
        </authorList>
    </citation>
    <scope>NUCLEOTIDE SEQUENCE</scope>
</reference>
<dbReference type="GO" id="GO:0005615">
    <property type="term" value="C:extracellular space"/>
    <property type="evidence" value="ECO:0007669"/>
    <property type="project" value="TreeGrafter"/>
</dbReference>
<dbReference type="CDD" id="cd23992">
    <property type="entry name" value="PBP_GOBP"/>
    <property type="match status" value="1"/>
</dbReference>
<organism evidence="3">
    <name type="scientific">Apolygus lucorum</name>
    <name type="common">Small green plant bug</name>
    <name type="synonym">Lygocoris lucorum</name>
    <dbReference type="NCBI Taxonomy" id="248454"/>
    <lineage>
        <taxon>Eukaryota</taxon>
        <taxon>Metazoa</taxon>
        <taxon>Ecdysozoa</taxon>
        <taxon>Arthropoda</taxon>
        <taxon>Hexapoda</taxon>
        <taxon>Insecta</taxon>
        <taxon>Pterygota</taxon>
        <taxon>Neoptera</taxon>
        <taxon>Paraneoptera</taxon>
        <taxon>Hemiptera</taxon>
        <taxon>Heteroptera</taxon>
        <taxon>Panheteroptera</taxon>
        <taxon>Cimicomorpha</taxon>
        <taxon>Miridae</taxon>
        <taxon>Mirini</taxon>
        <taxon>Apolygus</taxon>
    </lineage>
</organism>